<accession>A0AAE8BJ88</accession>
<keyword evidence="2" id="KW-1185">Reference proteome</keyword>
<evidence type="ECO:0000313" key="2">
    <source>
        <dbReference type="Proteomes" id="UP000827185"/>
    </source>
</evidence>
<evidence type="ECO:0000313" key="1">
    <source>
        <dbReference type="EMBL" id="QYW01811.1"/>
    </source>
</evidence>
<proteinExistence type="predicted"/>
<sequence>MARAQYEHDLNIKDIRHIHEGDTALIKTEFYCETCNGTNLVSDGPTKWDFDKQMWVLSGEVYDDTYCEDCECDVRIGSRAVMV</sequence>
<name>A0AAE8BJ88_9CAUD</name>
<protein>
    <submittedName>
        <fullName evidence="1">Uncharacterized protein</fullName>
    </submittedName>
</protein>
<reference evidence="1" key="1">
    <citation type="submission" date="2021-06" db="EMBL/GenBank/DDBJ databases">
        <title>Complete genome sequence of Stenotrophomonas maltophilia phage Paxi.</title>
        <authorList>
            <person name="Jeon E."/>
            <person name="Hudson A."/>
            <person name="Talcott A."/>
            <person name="Clark J."/>
            <person name="Liu M."/>
            <person name="Burrowes B."/>
        </authorList>
    </citation>
    <scope>NUCLEOTIDE SEQUENCE</scope>
</reference>
<dbReference type="Proteomes" id="UP000827185">
    <property type="component" value="Segment"/>
</dbReference>
<dbReference type="EMBL" id="MZ326856">
    <property type="protein sequence ID" value="QYW01811.1"/>
    <property type="molecule type" value="Genomic_DNA"/>
</dbReference>
<organism evidence="1 2">
    <name type="scientific">Stenotrophomonas phage Paxi</name>
    <dbReference type="NCBI Taxonomy" id="2859653"/>
    <lineage>
        <taxon>Viruses</taxon>
        <taxon>Duplodnaviria</taxon>
        <taxon>Heunggongvirae</taxon>
        <taxon>Uroviricota</taxon>
        <taxon>Caudoviricetes</taxon>
        <taxon>Schitoviridae</taxon>
        <taxon>Pokkenvirus</taxon>
        <taxon>Pokkenvirus paxi</taxon>
    </lineage>
</organism>
<gene>
    <name evidence="1" type="ORF">CPT_Paxi_045</name>
</gene>